<name>A0ABY6HPV5_9ARCH</name>
<organism evidence="4 5">
    <name type="scientific">Candidatus Lokiarchaeum ossiferum</name>
    <dbReference type="NCBI Taxonomy" id="2951803"/>
    <lineage>
        <taxon>Archaea</taxon>
        <taxon>Promethearchaeati</taxon>
        <taxon>Promethearchaeota</taxon>
        <taxon>Promethearchaeia</taxon>
        <taxon>Promethearchaeales</taxon>
        <taxon>Promethearchaeaceae</taxon>
        <taxon>Candidatus Lokiarchaeum</taxon>
    </lineage>
</organism>
<dbReference type="PANTHER" id="PTHR42911">
    <property type="entry name" value="MODULATOR OF FTSH PROTEASE HFLC"/>
    <property type="match status" value="1"/>
</dbReference>
<keyword evidence="5" id="KW-1185">Reference proteome</keyword>
<feature type="coiled-coil region" evidence="1">
    <location>
        <begin position="225"/>
        <end position="252"/>
    </location>
</feature>
<dbReference type="Pfam" id="PF01145">
    <property type="entry name" value="Band_7"/>
    <property type="match status" value="1"/>
</dbReference>
<feature type="transmembrane region" description="Helical" evidence="2">
    <location>
        <begin position="6"/>
        <end position="26"/>
    </location>
</feature>
<keyword evidence="1" id="KW-0175">Coiled coil</keyword>
<evidence type="ECO:0000313" key="5">
    <source>
        <dbReference type="Proteomes" id="UP001208689"/>
    </source>
</evidence>
<sequence length="377" mass="42024">MALNPGIVAIVAGIVATIVVFALFIASRYRKFKTNEYVIHLRNGVVKSAGRGGKIIKAPLIDEIIVIPTTTRKTLLNSSEKILSREYQDVKISAILYWRVSDPSIAFNAVVWDRNSNDYVERVLSTATEAIIRTTCASLTIEKILCDRTEIIKMISDQLLNLTKDWGIVIESLEIIEAQVLDADLKDNMEAVKKVQEKQKAKMSAATSAEIYKLKEIDVQRQADLANKELAIQIQEREMRRAEIEAESYKKSILIRAEADAEAIKLRRLAEFQADAEGIRIKMAAEAEGIQKQVDALSSAGEQFMSLKLIEQLPEVFSHLSPDKMIVMGEGNQGFNGIIQSVLPLLQILPEFNKQLNEGAKSNKKPIMDSLKKIGAV</sequence>
<dbReference type="Proteomes" id="UP001208689">
    <property type="component" value="Chromosome"/>
</dbReference>
<feature type="domain" description="Band 7" evidence="3">
    <location>
        <begin position="27"/>
        <end position="193"/>
    </location>
</feature>
<dbReference type="InterPro" id="IPR001107">
    <property type="entry name" value="Band_7"/>
</dbReference>
<evidence type="ECO:0000256" key="2">
    <source>
        <dbReference type="SAM" id="Phobius"/>
    </source>
</evidence>
<proteinExistence type="predicted"/>
<dbReference type="SMART" id="SM00244">
    <property type="entry name" value="PHB"/>
    <property type="match status" value="1"/>
</dbReference>
<protein>
    <recommendedName>
        <fullName evidence="3">Band 7 domain-containing protein</fullName>
    </recommendedName>
</protein>
<keyword evidence="2" id="KW-1133">Transmembrane helix</keyword>
<dbReference type="SUPFAM" id="SSF117892">
    <property type="entry name" value="Band 7/SPFH domain"/>
    <property type="match status" value="1"/>
</dbReference>
<dbReference type="EMBL" id="CP104013">
    <property type="protein sequence ID" value="UYP45456.1"/>
    <property type="molecule type" value="Genomic_DNA"/>
</dbReference>
<reference evidence="4" key="1">
    <citation type="submission" date="2022-09" db="EMBL/GenBank/DDBJ databases">
        <title>Actin cytoskeleton and complex cell architecture in an #Asgard archaeon.</title>
        <authorList>
            <person name="Ponce Toledo R.I."/>
            <person name="Schleper C."/>
            <person name="Rodrigues Oliveira T."/>
            <person name="Wollweber F."/>
            <person name="Xu J."/>
            <person name="Rittmann S."/>
            <person name="Klingl A."/>
            <person name="Pilhofer M."/>
        </authorList>
    </citation>
    <scope>NUCLEOTIDE SEQUENCE</scope>
    <source>
        <strain evidence="4">B-35</strain>
    </source>
</reference>
<evidence type="ECO:0000259" key="3">
    <source>
        <dbReference type="SMART" id="SM00244"/>
    </source>
</evidence>
<evidence type="ECO:0000313" key="4">
    <source>
        <dbReference type="EMBL" id="UYP45456.1"/>
    </source>
</evidence>
<dbReference type="InterPro" id="IPR036013">
    <property type="entry name" value="Band_7/SPFH_dom_sf"/>
</dbReference>
<dbReference type="Gene3D" id="3.30.479.30">
    <property type="entry name" value="Band 7 domain"/>
    <property type="match status" value="1"/>
</dbReference>
<keyword evidence="2" id="KW-0472">Membrane</keyword>
<gene>
    <name evidence="4" type="ORF">NEF87_001741</name>
</gene>
<accession>A0ABY6HPV5</accession>
<dbReference type="PANTHER" id="PTHR42911:SF2">
    <property type="entry name" value="PROHIBITIN FAMILY PROTEIN"/>
    <property type="match status" value="1"/>
</dbReference>
<evidence type="ECO:0000256" key="1">
    <source>
        <dbReference type="SAM" id="Coils"/>
    </source>
</evidence>
<keyword evidence="2" id="KW-0812">Transmembrane</keyword>